<reference evidence="3" key="1">
    <citation type="submission" date="2022-11" db="UniProtKB">
        <authorList>
            <consortium name="WormBaseParasite"/>
        </authorList>
    </citation>
    <scope>IDENTIFICATION</scope>
</reference>
<proteinExistence type="predicted"/>
<keyword evidence="1" id="KW-0472">Membrane</keyword>
<protein>
    <submittedName>
        <fullName evidence="3">Vacuole membrane protein 1</fullName>
    </submittedName>
</protein>
<keyword evidence="1" id="KW-0812">Transmembrane</keyword>
<evidence type="ECO:0000256" key="1">
    <source>
        <dbReference type="SAM" id="Phobius"/>
    </source>
</evidence>
<sequence>MVRQKKKKNVALAEDNDVLANGKKRNGAVQGMPRNVSFENKATVNNYHLPPSGKGMKPSPSLGTLNRIEREKFVLWKRPFYTLYYCIMEISCLILEFLQSLIHHKLYVLLFIFTTFGLYYGYNTPGPHQIYILPIQKQLLWCLYWIGLGVLSSVGFGTGLHTFLIYLGPHIARVTLAAYECNSLDFPEPPYPLDVTCPTEPTVTGTALVSLWSIISKVRIESLMWGAGTALGELPPYFMARTARLSGEEPDDEEYKEFIAFVHGDRPKEMSWMDRGKLFMERAVTSLGFPGILLFASVPNPFFDLAGITCGHFLVPFWTFFGATLIGKALVKMHVQMLFVVVAFSEHHVENLITKLKLIPHIGPYLQGPLKEFFKQQKKTFHRKPGDNIANQPTSLVQTILTGFISLMIIGFFLSIINSLAQRYHKRICDRLKKQN</sequence>
<dbReference type="WBParaSite" id="ACRNAN_scaffold8647.g8999.t1">
    <property type="protein sequence ID" value="ACRNAN_scaffold8647.g8999.t1"/>
    <property type="gene ID" value="ACRNAN_scaffold8647.g8999"/>
</dbReference>
<feature type="transmembrane region" description="Helical" evidence="1">
    <location>
        <begin position="104"/>
        <end position="122"/>
    </location>
</feature>
<keyword evidence="1" id="KW-1133">Transmembrane helix</keyword>
<dbReference type="AlphaFoldDB" id="A0A914ELW7"/>
<accession>A0A914ELW7</accession>
<dbReference type="Proteomes" id="UP000887540">
    <property type="component" value="Unplaced"/>
</dbReference>
<feature type="transmembrane region" description="Helical" evidence="1">
    <location>
        <begin position="400"/>
        <end position="421"/>
    </location>
</feature>
<evidence type="ECO:0000313" key="3">
    <source>
        <dbReference type="WBParaSite" id="ACRNAN_scaffold8647.g8999.t1"/>
    </source>
</evidence>
<feature type="transmembrane region" description="Helical" evidence="1">
    <location>
        <begin position="143"/>
        <end position="167"/>
    </location>
</feature>
<feature type="transmembrane region" description="Helical" evidence="1">
    <location>
        <begin position="80"/>
        <end position="98"/>
    </location>
</feature>
<name>A0A914ELW7_9BILA</name>
<organism evidence="2 3">
    <name type="scientific">Acrobeloides nanus</name>
    <dbReference type="NCBI Taxonomy" id="290746"/>
    <lineage>
        <taxon>Eukaryota</taxon>
        <taxon>Metazoa</taxon>
        <taxon>Ecdysozoa</taxon>
        <taxon>Nematoda</taxon>
        <taxon>Chromadorea</taxon>
        <taxon>Rhabditida</taxon>
        <taxon>Tylenchina</taxon>
        <taxon>Cephalobomorpha</taxon>
        <taxon>Cephaloboidea</taxon>
        <taxon>Cephalobidae</taxon>
        <taxon>Acrobeloides</taxon>
    </lineage>
</organism>
<keyword evidence="2" id="KW-1185">Reference proteome</keyword>
<evidence type="ECO:0000313" key="2">
    <source>
        <dbReference type="Proteomes" id="UP000887540"/>
    </source>
</evidence>